<dbReference type="AlphaFoldDB" id="A0A6G7VME6"/>
<evidence type="ECO:0000256" key="2">
    <source>
        <dbReference type="RuleBase" id="RU003860"/>
    </source>
</evidence>
<dbReference type="InterPro" id="IPR002634">
    <property type="entry name" value="BolA"/>
</dbReference>
<dbReference type="Pfam" id="PF01722">
    <property type="entry name" value="BolA"/>
    <property type="match status" value="1"/>
</dbReference>
<comment type="similarity">
    <text evidence="1 2">Belongs to the BolA/IbaG family.</text>
</comment>
<dbReference type="PANTHER" id="PTHR46229:SF2">
    <property type="entry name" value="BOLA-LIKE PROTEIN 1"/>
    <property type="match status" value="1"/>
</dbReference>
<keyword evidence="4" id="KW-1185">Reference proteome</keyword>
<evidence type="ECO:0000256" key="1">
    <source>
        <dbReference type="ARBA" id="ARBA00005578"/>
    </source>
</evidence>
<dbReference type="InterPro" id="IPR050961">
    <property type="entry name" value="BolA/IbaG_stress_morph_reg"/>
</dbReference>
<reference evidence="3 4" key="1">
    <citation type="submission" date="2020-03" db="EMBL/GenBank/DDBJ databases">
        <title>Complete genome sequence of Monaibacterium sp. ALG8 with diverse plasmids.</title>
        <authorList>
            <person name="Sun C."/>
        </authorList>
    </citation>
    <scope>NUCLEOTIDE SEQUENCE [LARGE SCALE GENOMIC DNA]</scope>
    <source>
        <strain evidence="3 4">ALG8</strain>
    </source>
</reference>
<organism evidence="3 4">
    <name type="scientific">Pontivivens nitratireducens</name>
    <dbReference type="NCBI Taxonomy" id="2758038"/>
    <lineage>
        <taxon>Bacteria</taxon>
        <taxon>Pseudomonadati</taxon>
        <taxon>Pseudomonadota</taxon>
        <taxon>Alphaproteobacteria</taxon>
        <taxon>Rhodobacterales</taxon>
        <taxon>Paracoccaceae</taxon>
        <taxon>Pontivivens</taxon>
    </lineage>
</organism>
<dbReference type="Proteomes" id="UP000500791">
    <property type="component" value="Chromosome"/>
</dbReference>
<dbReference type="KEGG" id="mon:G8E03_09415"/>
<dbReference type="Gene3D" id="3.30.300.90">
    <property type="entry name" value="BolA-like"/>
    <property type="match status" value="1"/>
</dbReference>
<dbReference type="PANTHER" id="PTHR46229">
    <property type="entry name" value="BOLA TRANSCRIPTION REGULATOR"/>
    <property type="match status" value="1"/>
</dbReference>
<name>A0A6G7VME6_9RHOB</name>
<dbReference type="InterPro" id="IPR036065">
    <property type="entry name" value="BolA-like_sf"/>
</dbReference>
<proteinExistence type="inferred from homology"/>
<dbReference type="PIRSF" id="PIRSF003113">
    <property type="entry name" value="BolA"/>
    <property type="match status" value="1"/>
</dbReference>
<gene>
    <name evidence="3" type="ORF">G8E03_09415</name>
</gene>
<evidence type="ECO:0000313" key="3">
    <source>
        <dbReference type="EMBL" id="QIK40967.1"/>
    </source>
</evidence>
<accession>A0A6G7VME6</accession>
<dbReference type="EMBL" id="CP049811">
    <property type="protein sequence ID" value="QIK40967.1"/>
    <property type="molecule type" value="Genomic_DNA"/>
</dbReference>
<evidence type="ECO:0000313" key="4">
    <source>
        <dbReference type="Proteomes" id="UP000500791"/>
    </source>
</evidence>
<dbReference type="SUPFAM" id="SSF82657">
    <property type="entry name" value="BolA-like"/>
    <property type="match status" value="1"/>
</dbReference>
<sequence length="86" mass="9235">MRVADRISLKLQETFDPTRLEVVDESHLHAGHAGAPDGGQSHFHVVMRAAALDGLSRVAAHRRVNAALKEELAGPIHALSLDVAAR</sequence>
<protein>
    <submittedName>
        <fullName evidence="3">BolA family transcriptional regulator</fullName>
    </submittedName>
</protein>